<accession>A0ACC6J7K3</accession>
<dbReference type="EMBL" id="JAVDQX010000002">
    <property type="protein sequence ID" value="MDR6458934.1"/>
    <property type="molecule type" value="Genomic_DNA"/>
</dbReference>
<comment type="caution">
    <text evidence="1">The sequence shown here is derived from an EMBL/GenBank/DDBJ whole genome shotgun (WGS) entry which is preliminary data.</text>
</comment>
<name>A0ACC6J7K3_9FLAO</name>
<keyword evidence="2" id="KW-1185">Reference proteome</keyword>
<sequence>MNKFKRLIFIGIFFSSISILSQNLTVKYRFIKENTIISDYDLNLEKDYSLFYESGYCFKDIVSRSELIIFKDKSFDIKLFDKVGELNIMTSKPLKLEWIIKKGKKTIGKYNCQQAEVIYKNKKWIAWFTNDLPFQEGPFIFNGLPGLILMMENDNYRFELLEIRTLKNECSPIIGDRKEISYEKYESLFNSLSKKNDALLKSLGNLNLKLETKLESISEKEKKINTLREIL</sequence>
<evidence type="ECO:0000313" key="2">
    <source>
        <dbReference type="Proteomes" id="UP001184833"/>
    </source>
</evidence>
<reference evidence="1" key="1">
    <citation type="submission" date="2023-07" db="EMBL/GenBank/DDBJ databases">
        <title>Sorghum-associated microbial communities from plants grown in Nebraska, USA.</title>
        <authorList>
            <person name="Schachtman D."/>
        </authorList>
    </citation>
    <scope>NUCLEOTIDE SEQUENCE</scope>
    <source>
        <strain evidence="1">DS2329</strain>
    </source>
</reference>
<proteinExistence type="predicted"/>
<organism evidence="1 2">
    <name type="scientific">Chryseobacterium vietnamense</name>
    <dbReference type="NCBI Taxonomy" id="866785"/>
    <lineage>
        <taxon>Bacteria</taxon>
        <taxon>Pseudomonadati</taxon>
        <taxon>Bacteroidota</taxon>
        <taxon>Flavobacteriia</taxon>
        <taxon>Flavobacteriales</taxon>
        <taxon>Weeksellaceae</taxon>
        <taxon>Chryseobacterium group</taxon>
        <taxon>Chryseobacterium</taxon>
    </lineage>
</organism>
<evidence type="ECO:0000313" key="1">
    <source>
        <dbReference type="EMBL" id="MDR6458934.1"/>
    </source>
</evidence>
<gene>
    <name evidence="1" type="ORF">J2786_002041</name>
</gene>
<dbReference type="Proteomes" id="UP001184833">
    <property type="component" value="Unassembled WGS sequence"/>
</dbReference>
<protein>
    <submittedName>
        <fullName evidence="1">GLPGLI family protein</fullName>
    </submittedName>
</protein>